<dbReference type="InterPro" id="IPR000634">
    <property type="entry name" value="Ser/Thr_deHydtase_PyrdxlP-BS"/>
</dbReference>
<dbReference type="Pfam" id="PF00291">
    <property type="entry name" value="PALP"/>
    <property type="match status" value="2"/>
</dbReference>
<dbReference type="GO" id="GO:0000287">
    <property type="term" value="F:magnesium ion binding"/>
    <property type="evidence" value="ECO:0007669"/>
    <property type="project" value="TreeGrafter"/>
</dbReference>
<dbReference type="STRING" id="6832.A0A553PQS6"/>
<protein>
    <recommendedName>
        <fullName evidence="6">L-serine ammonia-lyase</fullName>
        <ecNumber evidence="6">4.3.1.17</ecNumber>
    </recommendedName>
</protein>
<comment type="catalytic activity">
    <reaction evidence="9">
        <text>L-serine = pyruvate + NH4(+)</text>
        <dbReference type="Rhea" id="RHEA:19169"/>
        <dbReference type="ChEBI" id="CHEBI:15361"/>
        <dbReference type="ChEBI" id="CHEBI:28938"/>
        <dbReference type="ChEBI" id="CHEBI:33384"/>
        <dbReference type="EC" id="4.3.1.17"/>
    </reaction>
</comment>
<evidence type="ECO:0000256" key="1">
    <source>
        <dbReference type="ARBA" id="ARBA00001913"/>
    </source>
</evidence>
<dbReference type="OMA" id="NIFAPMS"/>
<feature type="domain" description="Tryptophan synthase beta chain-like PALP" evidence="10">
    <location>
        <begin position="67"/>
        <end position="295"/>
    </location>
</feature>
<comment type="cofactor">
    <cofactor evidence="2">
        <name>pyridoxal 5'-phosphate</name>
        <dbReference type="ChEBI" id="CHEBI:597326"/>
    </cofactor>
</comment>
<evidence type="ECO:0000256" key="9">
    <source>
        <dbReference type="ARBA" id="ARBA00049406"/>
    </source>
</evidence>
<evidence type="ECO:0000256" key="5">
    <source>
        <dbReference type="ARBA" id="ARBA00010869"/>
    </source>
</evidence>
<evidence type="ECO:0000256" key="7">
    <source>
        <dbReference type="ARBA" id="ARBA00022842"/>
    </source>
</evidence>
<dbReference type="InterPro" id="IPR001926">
    <property type="entry name" value="TrpB-like_PALP"/>
</dbReference>
<comment type="cofactor">
    <cofactor evidence="3">
        <name>Mn(2+)</name>
        <dbReference type="ChEBI" id="CHEBI:29035"/>
    </cofactor>
</comment>
<name>A0A553PQS6_TIGCA</name>
<evidence type="ECO:0000256" key="2">
    <source>
        <dbReference type="ARBA" id="ARBA00001933"/>
    </source>
</evidence>
<dbReference type="PANTHER" id="PTHR43050:SF1">
    <property type="entry name" value="SERINE RACEMASE"/>
    <property type="match status" value="1"/>
</dbReference>
<reference evidence="11 12" key="1">
    <citation type="journal article" date="2018" name="Nat. Ecol. Evol.">
        <title>Genomic signatures of mitonuclear coevolution across populations of Tigriopus californicus.</title>
        <authorList>
            <person name="Barreto F.S."/>
            <person name="Watson E.T."/>
            <person name="Lima T.G."/>
            <person name="Willett C.S."/>
            <person name="Edmands S."/>
            <person name="Li W."/>
            <person name="Burton R.S."/>
        </authorList>
    </citation>
    <scope>NUCLEOTIDE SEQUENCE [LARGE SCALE GENOMIC DNA]</scope>
    <source>
        <strain evidence="11 12">San Diego</strain>
    </source>
</reference>
<dbReference type="GO" id="GO:0003941">
    <property type="term" value="F:L-serine ammonia-lyase activity"/>
    <property type="evidence" value="ECO:0007669"/>
    <property type="project" value="UniProtKB-EC"/>
</dbReference>
<dbReference type="GO" id="GO:0030378">
    <property type="term" value="F:serine racemase activity"/>
    <property type="evidence" value="ECO:0007669"/>
    <property type="project" value="TreeGrafter"/>
</dbReference>
<evidence type="ECO:0000259" key="10">
    <source>
        <dbReference type="Pfam" id="PF00291"/>
    </source>
</evidence>
<keyword evidence="8" id="KW-0663">Pyridoxal phosphate</keyword>
<gene>
    <name evidence="11" type="ORF">TCAL_16037</name>
</gene>
<dbReference type="Proteomes" id="UP000318571">
    <property type="component" value="Chromosome 6"/>
</dbReference>
<sequence>MNRKGHPVKTKWNEIQARISPIVEQTPVISNKNLNDLFGVEVFFKCENLQITGAFKIRGATNMVLKALATLGSVLKIPCVVVVAPICPKIKVKKMKNLGAEIIFTPGMDYGDRERITNEIALARGLLIVPSGNNLDTVEGHGTMALELNSQVGGDPLDAILVPVCTGGMLAGCALATKDVNPACKIIAVEPKGKCLADSLRAKTMLWPGPRKYLETRAEGLKTEAVFPIPFDICCDHVEPEVLTVSDDEMIRGIRLAAIELKLVLEMPAGAAMAAAFQVKKCFPDVKRLGVILCGGNIEMDGLMNALVEFEPKP</sequence>
<dbReference type="Gene3D" id="3.40.50.1100">
    <property type="match status" value="2"/>
</dbReference>
<comment type="caution">
    <text evidence="11">The sequence shown here is derived from an EMBL/GenBank/DDBJ whole genome shotgun (WGS) entry which is preliminary data.</text>
</comment>
<dbReference type="GO" id="GO:0005524">
    <property type="term" value="F:ATP binding"/>
    <property type="evidence" value="ECO:0007669"/>
    <property type="project" value="TreeGrafter"/>
</dbReference>
<dbReference type="GO" id="GO:0018114">
    <property type="term" value="F:threonine racemase activity"/>
    <property type="evidence" value="ECO:0007669"/>
    <property type="project" value="TreeGrafter"/>
</dbReference>
<dbReference type="PANTHER" id="PTHR43050">
    <property type="entry name" value="SERINE / THREONINE RACEMASE FAMILY MEMBER"/>
    <property type="match status" value="1"/>
</dbReference>
<accession>A0A553PQS6</accession>
<evidence type="ECO:0000313" key="11">
    <source>
        <dbReference type="EMBL" id="TRY80029.1"/>
    </source>
</evidence>
<dbReference type="InterPro" id="IPR036052">
    <property type="entry name" value="TrpB-like_PALP_sf"/>
</dbReference>
<dbReference type="EC" id="4.3.1.17" evidence="6"/>
<dbReference type="GO" id="GO:0070179">
    <property type="term" value="P:D-serine biosynthetic process"/>
    <property type="evidence" value="ECO:0007669"/>
    <property type="project" value="TreeGrafter"/>
</dbReference>
<organism evidence="11 12">
    <name type="scientific">Tigriopus californicus</name>
    <name type="common">Marine copepod</name>
    <dbReference type="NCBI Taxonomy" id="6832"/>
    <lineage>
        <taxon>Eukaryota</taxon>
        <taxon>Metazoa</taxon>
        <taxon>Ecdysozoa</taxon>
        <taxon>Arthropoda</taxon>
        <taxon>Crustacea</taxon>
        <taxon>Multicrustacea</taxon>
        <taxon>Hexanauplia</taxon>
        <taxon>Copepoda</taxon>
        <taxon>Harpacticoida</taxon>
        <taxon>Harpacticidae</taxon>
        <taxon>Tigriopus</taxon>
    </lineage>
</organism>
<comment type="cofactor">
    <cofactor evidence="4">
        <name>Mg(2+)</name>
        <dbReference type="ChEBI" id="CHEBI:18420"/>
    </cofactor>
</comment>
<evidence type="ECO:0000256" key="4">
    <source>
        <dbReference type="ARBA" id="ARBA00001946"/>
    </source>
</evidence>
<comment type="similarity">
    <text evidence="5">Belongs to the serine/threonine dehydratase family.</text>
</comment>
<proteinExistence type="inferred from homology"/>
<keyword evidence="7" id="KW-0460">Magnesium</keyword>
<evidence type="ECO:0000256" key="8">
    <source>
        <dbReference type="ARBA" id="ARBA00022898"/>
    </source>
</evidence>
<dbReference type="EMBL" id="VCGU01000002">
    <property type="protein sequence ID" value="TRY80029.1"/>
    <property type="molecule type" value="Genomic_DNA"/>
</dbReference>
<comment type="cofactor">
    <cofactor evidence="1">
        <name>Ca(2+)</name>
        <dbReference type="ChEBI" id="CHEBI:29108"/>
    </cofactor>
</comment>
<dbReference type="PROSITE" id="PS00165">
    <property type="entry name" value="DEHYDRATASE_SER_THR"/>
    <property type="match status" value="1"/>
</dbReference>
<evidence type="ECO:0000256" key="6">
    <source>
        <dbReference type="ARBA" id="ARBA00012093"/>
    </source>
</evidence>
<dbReference type="GO" id="GO:0030170">
    <property type="term" value="F:pyridoxal phosphate binding"/>
    <property type="evidence" value="ECO:0007669"/>
    <property type="project" value="InterPro"/>
</dbReference>
<keyword evidence="12" id="KW-1185">Reference proteome</keyword>
<dbReference type="AlphaFoldDB" id="A0A553PQS6"/>
<evidence type="ECO:0000313" key="12">
    <source>
        <dbReference type="Proteomes" id="UP000318571"/>
    </source>
</evidence>
<evidence type="ECO:0000256" key="3">
    <source>
        <dbReference type="ARBA" id="ARBA00001936"/>
    </source>
</evidence>
<dbReference type="SUPFAM" id="SSF53686">
    <property type="entry name" value="Tryptophan synthase beta subunit-like PLP-dependent enzymes"/>
    <property type="match status" value="1"/>
</dbReference>
<feature type="domain" description="Tryptophan synthase beta chain-like PALP" evidence="10">
    <location>
        <begin position="19"/>
        <end position="66"/>
    </location>
</feature>